<gene>
    <name evidence="7" type="ORF">EDC14_100572</name>
</gene>
<name>A0A4R1S3K2_HYDET</name>
<keyword evidence="2" id="KW-0547">Nucleotide-binding</keyword>
<accession>A0A4R1S3K2</accession>
<evidence type="ECO:0000259" key="6">
    <source>
        <dbReference type="SMART" id="SM00983"/>
    </source>
</evidence>
<sequence>MKRALIVGGGPVDPRQLREELARKPELIIAADRGGHALLGVGRHPHLAVGDFDSLPEADRSALAAAGVRMLSFPAAKDETDLELALDSAVAEGAEDIRILGGLGRRIDHTLGNIGLLLRAAELGSAARLLDPDHELLLAGRALTLPARPGWALSLIPLTPKVCGVRTGGLAFPLCGEELYLARPRGIHNEFCAATATIEVAEGILLVVLFRESPVPG</sequence>
<dbReference type="GO" id="GO:0004788">
    <property type="term" value="F:thiamine diphosphokinase activity"/>
    <property type="evidence" value="ECO:0007669"/>
    <property type="project" value="UniProtKB-UniRule"/>
</dbReference>
<comment type="caution">
    <text evidence="7">The sequence shown here is derived from an EMBL/GenBank/DDBJ whole genome shotgun (WGS) entry which is preliminary data.</text>
</comment>
<dbReference type="InterPro" id="IPR006282">
    <property type="entry name" value="Thi_PPkinase"/>
</dbReference>
<dbReference type="PANTHER" id="PTHR41299:SF1">
    <property type="entry name" value="THIAMINE PYROPHOSPHOKINASE"/>
    <property type="match status" value="1"/>
</dbReference>
<evidence type="ECO:0000256" key="2">
    <source>
        <dbReference type="ARBA" id="ARBA00022741"/>
    </source>
</evidence>
<dbReference type="GO" id="GO:0006772">
    <property type="term" value="P:thiamine metabolic process"/>
    <property type="evidence" value="ECO:0007669"/>
    <property type="project" value="UniProtKB-UniRule"/>
</dbReference>
<evidence type="ECO:0000256" key="3">
    <source>
        <dbReference type="ARBA" id="ARBA00022777"/>
    </source>
</evidence>
<dbReference type="GO" id="GO:0016301">
    <property type="term" value="F:kinase activity"/>
    <property type="evidence" value="ECO:0007669"/>
    <property type="project" value="UniProtKB-KW"/>
</dbReference>
<dbReference type="GO" id="GO:0030975">
    <property type="term" value="F:thiamine binding"/>
    <property type="evidence" value="ECO:0007669"/>
    <property type="project" value="InterPro"/>
</dbReference>
<evidence type="ECO:0000313" key="7">
    <source>
        <dbReference type="EMBL" id="TCL73210.1"/>
    </source>
</evidence>
<dbReference type="Gene3D" id="3.40.50.10240">
    <property type="entry name" value="Thiamin pyrophosphokinase, catalytic domain"/>
    <property type="match status" value="1"/>
</dbReference>
<dbReference type="CDD" id="cd07995">
    <property type="entry name" value="TPK"/>
    <property type="match status" value="1"/>
</dbReference>
<proteinExistence type="predicted"/>
<dbReference type="EMBL" id="SLUN01000005">
    <property type="protein sequence ID" value="TCL73210.1"/>
    <property type="molecule type" value="Genomic_DNA"/>
</dbReference>
<dbReference type="InterPro" id="IPR053149">
    <property type="entry name" value="TPK"/>
</dbReference>
<dbReference type="GO" id="GO:0009229">
    <property type="term" value="P:thiamine diphosphate biosynthetic process"/>
    <property type="evidence" value="ECO:0007669"/>
    <property type="project" value="InterPro"/>
</dbReference>
<protein>
    <recommendedName>
        <fullName evidence="5">Thiamine diphosphokinase</fullName>
        <ecNumber evidence="5">2.7.6.2</ecNumber>
    </recommendedName>
</protein>
<evidence type="ECO:0000256" key="4">
    <source>
        <dbReference type="ARBA" id="ARBA00022840"/>
    </source>
</evidence>
<dbReference type="Proteomes" id="UP000295008">
    <property type="component" value="Unassembled WGS sequence"/>
</dbReference>
<dbReference type="InterPro" id="IPR036759">
    <property type="entry name" value="TPK_catalytic_sf"/>
</dbReference>
<keyword evidence="3 7" id="KW-0418">Kinase</keyword>
<dbReference type="GO" id="GO:0005524">
    <property type="term" value="F:ATP binding"/>
    <property type="evidence" value="ECO:0007669"/>
    <property type="project" value="UniProtKB-KW"/>
</dbReference>
<evidence type="ECO:0000256" key="5">
    <source>
        <dbReference type="NCBIfam" id="TIGR01378"/>
    </source>
</evidence>
<dbReference type="SMART" id="SM00983">
    <property type="entry name" value="TPK_B1_binding"/>
    <property type="match status" value="1"/>
</dbReference>
<dbReference type="SUPFAM" id="SSF63862">
    <property type="entry name" value="Thiamin pyrophosphokinase, substrate-binding domain"/>
    <property type="match status" value="1"/>
</dbReference>
<evidence type="ECO:0000313" key="8">
    <source>
        <dbReference type="Proteomes" id="UP000295008"/>
    </source>
</evidence>
<dbReference type="AlphaFoldDB" id="A0A4R1S3K2"/>
<keyword evidence="1" id="KW-0808">Transferase</keyword>
<dbReference type="Pfam" id="PF04263">
    <property type="entry name" value="TPK_catalytic"/>
    <property type="match status" value="1"/>
</dbReference>
<dbReference type="InterPro" id="IPR007371">
    <property type="entry name" value="TPK_catalytic"/>
</dbReference>
<dbReference type="RefSeq" id="WP_132013368.1">
    <property type="nucleotide sequence ID" value="NZ_SLUN01000005.1"/>
</dbReference>
<feature type="domain" description="Thiamin pyrophosphokinase thiamin-binding" evidence="6">
    <location>
        <begin position="140"/>
        <end position="206"/>
    </location>
</feature>
<dbReference type="SUPFAM" id="SSF63999">
    <property type="entry name" value="Thiamin pyrophosphokinase, catalytic domain"/>
    <property type="match status" value="1"/>
</dbReference>
<dbReference type="OrthoDB" id="9804377at2"/>
<keyword evidence="8" id="KW-1185">Reference proteome</keyword>
<dbReference type="InterPro" id="IPR007373">
    <property type="entry name" value="Thiamin_PyroPKinase_B1-bd"/>
</dbReference>
<organism evidence="7 8">
    <name type="scientific">Hydrogenispora ethanolica</name>
    <dbReference type="NCBI Taxonomy" id="1082276"/>
    <lineage>
        <taxon>Bacteria</taxon>
        <taxon>Bacillati</taxon>
        <taxon>Bacillota</taxon>
        <taxon>Hydrogenispora</taxon>
    </lineage>
</organism>
<evidence type="ECO:0000256" key="1">
    <source>
        <dbReference type="ARBA" id="ARBA00022679"/>
    </source>
</evidence>
<dbReference type="InterPro" id="IPR036371">
    <property type="entry name" value="TPK_B1-bd_sf"/>
</dbReference>
<reference evidence="7 8" key="1">
    <citation type="submission" date="2019-03" db="EMBL/GenBank/DDBJ databases">
        <title>Genomic Encyclopedia of Type Strains, Phase IV (KMG-IV): sequencing the most valuable type-strain genomes for metagenomic binning, comparative biology and taxonomic classification.</title>
        <authorList>
            <person name="Goeker M."/>
        </authorList>
    </citation>
    <scope>NUCLEOTIDE SEQUENCE [LARGE SCALE GENOMIC DNA]</scope>
    <source>
        <strain evidence="7 8">LX-B</strain>
    </source>
</reference>
<dbReference type="PANTHER" id="PTHR41299">
    <property type="entry name" value="THIAMINE PYROPHOSPHOKINASE"/>
    <property type="match status" value="1"/>
</dbReference>
<dbReference type="NCBIfam" id="TIGR01378">
    <property type="entry name" value="thi_PPkinase"/>
    <property type="match status" value="1"/>
</dbReference>
<dbReference type="EC" id="2.7.6.2" evidence="5"/>
<keyword evidence="4" id="KW-0067">ATP-binding</keyword>